<dbReference type="InterPro" id="IPR050090">
    <property type="entry name" value="Tyrosine_recombinase_XerCD"/>
</dbReference>
<evidence type="ECO:0000313" key="8">
    <source>
        <dbReference type="Proteomes" id="UP000004830"/>
    </source>
</evidence>
<dbReference type="InterPro" id="IPR004107">
    <property type="entry name" value="Integrase_SAM-like_N"/>
</dbReference>
<dbReference type="InterPro" id="IPR002104">
    <property type="entry name" value="Integrase_catalytic"/>
</dbReference>
<keyword evidence="8" id="KW-1185">Reference proteome</keyword>
<dbReference type="AlphaFoldDB" id="G1WJ62"/>
<dbReference type="OrthoDB" id="9801717at2"/>
<evidence type="ECO:0000313" key="7">
    <source>
        <dbReference type="EMBL" id="EGX70386.1"/>
    </source>
</evidence>
<gene>
    <name evidence="7" type="ORF">HMPREF9452_01375</name>
</gene>
<comment type="caution">
    <text evidence="7">The sequence shown here is derived from an EMBL/GenBank/DDBJ whole genome shotgun (WGS) entry which is preliminary data.</text>
</comment>
<keyword evidence="3" id="KW-0233">DNA recombination</keyword>
<dbReference type="STRING" id="742742.HMPREF9452_01375"/>
<name>G1WJ62_9ACTN</name>
<sequence length="285" mass="32039">MRQSAAKRIITPRLQAGYVVYLREAERAPSTINKYKRSIARLAEWLNGRPATKEEVLTWKHRLAEQGMSPSSVNSAIAAANGFFRYAGWYDLQTRYLRVQRKAFRDSSRDLTLEEYRALGRQAYKVGDIPVALAMETIASTGIRVSELAYITVEVVRAGRADISLKGKIRVIMLPLRLKEKLQDYCNTRGIHSGQVIVDEDGLQYSRRRLWGRMKCISAGAGVDPSKAFPHNLRHLFAITFYQASGDIVKLADVLGHSSVETTRIYLAASGEEHRRTLDGLGLVL</sequence>
<evidence type="ECO:0000256" key="1">
    <source>
        <dbReference type="ARBA" id="ARBA00022908"/>
    </source>
</evidence>
<dbReference type="eggNOG" id="COG4974">
    <property type="taxonomic scope" value="Bacteria"/>
</dbReference>
<dbReference type="InterPro" id="IPR011010">
    <property type="entry name" value="DNA_brk_join_enz"/>
</dbReference>
<accession>G1WJ62</accession>
<dbReference type="GeneID" id="62759088"/>
<dbReference type="HOGENOM" id="CLU_027562_9_2_11"/>
<keyword evidence="1" id="KW-0229">DNA integration</keyword>
<dbReference type="RefSeq" id="WP_009141410.1">
    <property type="nucleotide sequence ID" value="NZ_JH126470.1"/>
</dbReference>
<dbReference type="Gene3D" id="1.10.443.10">
    <property type="entry name" value="Intergrase catalytic core"/>
    <property type="match status" value="1"/>
</dbReference>
<evidence type="ECO:0000256" key="3">
    <source>
        <dbReference type="ARBA" id="ARBA00023172"/>
    </source>
</evidence>
<dbReference type="Gene3D" id="1.10.150.130">
    <property type="match status" value="1"/>
</dbReference>
<keyword evidence="2 4" id="KW-0238">DNA-binding</keyword>
<organism evidence="7 8">
    <name type="scientific">Collinsella tanakaei YIT 12063</name>
    <dbReference type="NCBI Taxonomy" id="742742"/>
    <lineage>
        <taxon>Bacteria</taxon>
        <taxon>Bacillati</taxon>
        <taxon>Actinomycetota</taxon>
        <taxon>Coriobacteriia</taxon>
        <taxon>Coriobacteriales</taxon>
        <taxon>Coriobacteriaceae</taxon>
        <taxon>Collinsella</taxon>
    </lineage>
</organism>
<dbReference type="PATRIC" id="fig|742742.3.peg.1341"/>
<feature type="domain" description="Tyr recombinase" evidence="5">
    <location>
        <begin position="106"/>
        <end position="279"/>
    </location>
</feature>
<dbReference type="PROSITE" id="PS51898">
    <property type="entry name" value="TYR_RECOMBINASE"/>
    <property type="match status" value="1"/>
</dbReference>
<dbReference type="GO" id="GO:0006310">
    <property type="term" value="P:DNA recombination"/>
    <property type="evidence" value="ECO:0007669"/>
    <property type="project" value="UniProtKB-KW"/>
</dbReference>
<reference evidence="7 8" key="1">
    <citation type="submission" date="2011-06" db="EMBL/GenBank/DDBJ databases">
        <title>The Genome Sequence of Collinsella tanakaei YIT 12063.</title>
        <authorList>
            <consortium name="The Broad Institute Genome Sequencing Platform"/>
            <person name="Earl A."/>
            <person name="Ward D."/>
            <person name="Feldgarden M."/>
            <person name="Gevers D."/>
            <person name="Morotomi M."/>
            <person name="Young S.K."/>
            <person name="Zeng Q."/>
            <person name="Gargeya S."/>
            <person name="Fitzgerald M."/>
            <person name="Haas B."/>
            <person name="Abouelleil A."/>
            <person name="Alvarado L."/>
            <person name="Arachchi H.M."/>
            <person name="Berlin A."/>
            <person name="Brown A."/>
            <person name="Chapman S.B."/>
            <person name="Chen Z."/>
            <person name="Dunbar C."/>
            <person name="Freedman E."/>
            <person name="Gearin G."/>
            <person name="Gellesch M."/>
            <person name="Goldberg J."/>
            <person name="Griggs A."/>
            <person name="Gujja S."/>
            <person name="Heiman D."/>
            <person name="Howarth C."/>
            <person name="Larson L."/>
            <person name="Lui A."/>
            <person name="MacDonald P.J.P."/>
            <person name="Mehta T."/>
            <person name="Montmayeur A."/>
            <person name="Murphy C."/>
            <person name="Neiman D."/>
            <person name="Pearson M."/>
            <person name="Priest M."/>
            <person name="Roberts A."/>
            <person name="Saif S."/>
            <person name="Shea T."/>
            <person name="Shenoy N."/>
            <person name="Sisk P."/>
            <person name="Stolte C."/>
            <person name="Sykes S."/>
            <person name="Wortman J."/>
            <person name="Nusbaum C."/>
            <person name="Birren B."/>
        </authorList>
    </citation>
    <scope>NUCLEOTIDE SEQUENCE [LARGE SCALE GENOMIC DNA]</scope>
    <source>
        <strain evidence="7 8">YIT 12063</strain>
    </source>
</reference>
<dbReference type="Pfam" id="PF02899">
    <property type="entry name" value="Phage_int_SAM_1"/>
    <property type="match status" value="1"/>
</dbReference>
<evidence type="ECO:0000256" key="2">
    <source>
        <dbReference type="ARBA" id="ARBA00023125"/>
    </source>
</evidence>
<dbReference type="SUPFAM" id="SSF56349">
    <property type="entry name" value="DNA breaking-rejoining enzymes"/>
    <property type="match status" value="1"/>
</dbReference>
<proteinExistence type="predicted"/>
<dbReference type="EMBL" id="ADLS01000018">
    <property type="protein sequence ID" value="EGX70386.1"/>
    <property type="molecule type" value="Genomic_DNA"/>
</dbReference>
<dbReference type="InterPro" id="IPR010998">
    <property type="entry name" value="Integrase_recombinase_N"/>
</dbReference>
<dbReference type="PANTHER" id="PTHR30349:SF89">
    <property type="entry name" value="INTEGRASE_RECOMBINASE"/>
    <property type="match status" value="1"/>
</dbReference>
<protein>
    <recommendedName>
        <fullName evidence="9">Integrase</fullName>
    </recommendedName>
</protein>
<evidence type="ECO:0000259" key="5">
    <source>
        <dbReference type="PROSITE" id="PS51898"/>
    </source>
</evidence>
<dbReference type="Proteomes" id="UP000004830">
    <property type="component" value="Unassembled WGS sequence"/>
</dbReference>
<evidence type="ECO:0000259" key="6">
    <source>
        <dbReference type="PROSITE" id="PS51900"/>
    </source>
</evidence>
<dbReference type="InterPro" id="IPR013762">
    <property type="entry name" value="Integrase-like_cat_sf"/>
</dbReference>
<evidence type="ECO:0000256" key="4">
    <source>
        <dbReference type="PROSITE-ProRule" id="PRU01248"/>
    </source>
</evidence>
<dbReference type="PROSITE" id="PS51900">
    <property type="entry name" value="CB"/>
    <property type="match status" value="1"/>
</dbReference>
<dbReference type="InterPro" id="IPR044068">
    <property type="entry name" value="CB"/>
</dbReference>
<feature type="domain" description="Core-binding (CB)" evidence="6">
    <location>
        <begin position="9"/>
        <end position="88"/>
    </location>
</feature>
<dbReference type="GO" id="GO:0003677">
    <property type="term" value="F:DNA binding"/>
    <property type="evidence" value="ECO:0007669"/>
    <property type="project" value="UniProtKB-UniRule"/>
</dbReference>
<evidence type="ECO:0008006" key="9">
    <source>
        <dbReference type="Google" id="ProtNLM"/>
    </source>
</evidence>
<dbReference type="Pfam" id="PF00589">
    <property type="entry name" value="Phage_integrase"/>
    <property type="match status" value="1"/>
</dbReference>
<dbReference type="GO" id="GO:0015074">
    <property type="term" value="P:DNA integration"/>
    <property type="evidence" value="ECO:0007669"/>
    <property type="project" value="UniProtKB-KW"/>
</dbReference>
<dbReference type="PANTHER" id="PTHR30349">
    <property type="entry name" value="PHAGE INTEGRASE-RELATED"/>
    <property type="match status" value="1"/>
</dbReference>